<dbReference type="InParanoid" id="A0A5N4AK64"/>
<dbReference type="EMBL" id="VVIM01000006">
    <property type="protein sequence ID" value="KAB0797694.1"/>
    <property type="molecule type" value="Genomic_DNA"/>
</dbReference>
<dbReference type="InterPro" id="IPR005135">
    <property type="entry name" value="Endo/exonuclease/phosphatase"/>
</dbReference>
<evidence type="ECO:0000259" key="1">
    <source>
        <dbReference type="Pfam" id="PF14529"/>
    </source>
</evidence>
<protein>
    <recommendedName>
        <fullName evidence="1">Endonuclease/exonuclease/phosphatase domain-containing protein</fullName>
    </recommendedName>
</protein>
<dbReference type="Gene3D" id="3.60.10.10">
    <property type="entry name" value="Endonuclease/exonuclease/phosphatase"/>
    <property type="match status" value="1"/>
</dbReference>
<dbReference type="Pfam" id="PF14529">
    <property type="entry name" value="Exo_endo_phos_2"/>
    <property type="match status" value="1"/>
</dbReference>
<gene>
    <name evidence="2" type="ORF">PPYR_08687</name>
</gene>
<dbReference type="InterPro" id="IPR036691">
    <property type="entry name" value="Endo/exonu/phosph_ase_sf"/>
</dbReference>
<feature type="non-terminal residue" evidence="2">
    <location>
        <position position="1"/>
    </location>
</feature>
<dbReference type="Proteomes" id="UP000327044">
    <property type="component" value="Unassembled WGS sequence"/>
</dbReference>
<name>A0A5N4AK64_PHOPY</name>
<accession>A0A5N4AK64</accession>
<reference evidence="2 3" key="1">
    <citation type="journal article" date="2018" name="Elife">
        <title>Firefly genomes illuminate parallel origins of bioluminescence in beetles.</title>
        <authorList>
            <person name="Fallon T.R."/>
            <person name="Lower S.E."/>
            <person name="Chang C.H."/>
            <person name="Bessho-Uehara M."/>
            <person name="Martin G.J."/>
            <person name="Bewick A.J."/>
            <person name="Behringer M."/>
            <person name="Debat H.J."/>
            <person name="Wong I."/>
            <person name="Day J.C."/>
            <person name="Suvorov A."/>
            <person name="Silva C.J."/>
            <person name="Stanger-Hall K.F."/>
            <person name="Hall D.W."/>
            <person name="Schmitz R.J."/>
            <person name="Nelson D.R."/>
            <person name="Lewis S.M."/>
            <person name="Shigenobu S."/>
            <person name="Bybee S.M."/>
            <person name="Larracuente A.M."/>
            <person name="Oba Y."/>
            <person name="Weng J.K."/>
        </authorList>
    </citation>
    <scope>NUCLEOTIDE SEQUENCE [LARGE SCALE GENOMIC DNA]</scope>
    <source>
        <strain evidence="2">1611_PpyrPB1</strain>
        <tissue evidence="2">Whole body</tissue>
    </source>
</reference>
<dbReference type="InterPro" id="IPR052560">
    <property type="entry name" value="RdDP_mobile_element"/>
</dbReference>
<dbReference type="PANTHER" id="PTHR36688">
    <property type="entry name" value="ENDO/EXONUCLEASE/PHOSPHATASE DOMAIN-CONTAINING PROTEIN"/>
    <property type="match status" value="1"/>
</dbReference>
<sequence length="311" mass="36423">QPLYHFKLTNLEAVATTIITSSKFNICNIYLPPNLNISNNDIAIVLEQIPSPRIIIGDFNAHNEIWGSISTDARGRIIESIIDRYNLNLLNDGNQTRFNSFTGNFSTLDLSICDPQTGTHLEWDVIPHIYGSYHRPIKITKQDEEQRDSLWSPRWKIDKANWPKYREEIENKINTVNHEVSSENINEILEDFTRIIQEAAIKHVKKTSALVHHTPVPWWNAECDEAVKRSKHQFNYYKRHKTKENLILFKKARARARYIIKKSKKESWQKFTLKINHQTPISTVWKKIRRINGKKTEIKATTPYALSYKMT</sequence>
<keyword evidence="3" id="KW-1185">Reference proteome</keyword>
<dbReference type="AlphaFoldDB" id="A0A5N4AK64"/>
<dbReference type="SUPFAM" id="SSF56219">
    <property type="entry name" value="DNase I-like"/>
    <property type="match status" value="1"/>
</dbReference>
<organism evidence="2 3">
    <name type="scientific">Photinus pyralis</name>
    <name type="common">Common eastern firefly</name>
    <name type="synonym">Lampyris pyralis</name>
    <dbReference type="NCBI Taxonomy" id="7054"/>
    <lineage>
        <taxon>Eukaryota</taxon>
        <taxon>Metazoa</taxon>
        <taxon>Ecdysozoa</taxon>
        <taxon>Arthropoda</taxon>
        <taxon>Hexapoda</taxon>
        <taxon>Insecta</taxon>
        <taxon>Pterygota</taxon>
        <taxon>Neoptera</taxon>
        <taxon>Endopterygota</taxon>
        <taxon>Coleoptera</taxon>
        <taxon>Polyphaga</taxon>
        <taxon>Elateriformia</taxon>
        <taxon>Elateroidea</taxon>
        <taxon>Lampyridae</taxon>
        <taxon>Lampyrinae</taxon>
        <taxon>Photinus</taxon>
    </lineage>
</organism>
<evidence type="ECO:0000313" key="3">
    <source>
        <dbReference type="Proteomes" id="UP000327044"/>
    </source>
</evidence>
<comment type="caution">
    <text evidence="2">The sequence shown here is derived from an EMBL/GenBank/DDBJ whole genome shotgun (WGS) entry which is preliminary data.</text>
</comment>
<dbReference type="PANTHER" id="PTHR36688:SF2">
    <property type="entry name" value="ENDONUCLEASE_EXONUCLEASE_PHOSPHATASE DOMAIN-CONTAINING PROTEIN"/>
    <property type="match status" value="1"/>
</dbReference>
<proteinExistence type="predicted"/>
<feature type="domain" description="Endonuclease/exonuclease/phosphatase" evidence="1">
    <location>
        <begin position="25"/>
        <end position="137"/>
    </location>
</feature>
<feature type="non-terminal residue" evidence="2">
    <location>
        <position position="311"/>
    </location>
</feature>
<evidence type="ECO:0000313" key="2">
    <source>
        <dbReference type="EMBL" id="KAB0797694.1"/>
    </source>
</evidence>
<dbReference type="GO" id="GO:0003824">
    <property type="term" value="F:catalytic activity"/>
    <property type="evidence" value="ECO:0007669"/>
    <property type="project" value="InterPro"/>
</dbReference>